<feature type="domain" description="DUF397" evidence="1">
    <location>
        <begin position="11"/>
        <end position="65"/>
    </location>
</feature>
<comment type="caution">
    <text evidence="2">The sequence shown here is derived from an EMBL/GenBank/DDBJ whole genome shotgun (WGS) entry which is preliminary data.</text>
</comment>
<gene>
    <name evidence="2" type="ORF">ACFPUY_08545</name>
</gene>
<name>A0ABW1BPU4_9ACTN</name>
<evidence type="ECO:0000313" key="3">
    <source>
        <dbReference type="Proteomes" id="UP001596096"/>
    </source>
</evidence>
<dbReference type="Proteomes" id="UP001596096">
    <property type="component" value="Unassembled WGS sequence"/>
</dbReference>
<sequence length="74" mass="7817">MDEQAVSLDGAEWRKATASGDNGGQCVEVATNLPGVVAVRDSKNPTGPALVFTPGEWNVFLNGAKRGEFDLTRP</sequence>
<protein>
    <submittedName>
        <fullName evidence="2">DUF397 domain-containing protein</fullName>
    </submittedName>
</protein>
<evidence type="ECO:0000259" key="1">
    <source>
        <dbReference type="Pfam" id="PF04149"/>
    </source>
</evidence>
<dbReference type="EMBL" id="JBHSNW010000003">
    <property type="protein sequence ID" value="MFC5815130.1"/>
    <property type="molecule type" value="Genomic_DNA"/>
</dbReference>
<accession>A0ABW1BPU4</accession>
<organism evidence="2 3">
    <name type="scientific">Nonomuraea harbinensis</name>
    <dbReference type="NCBI Taxonomy" id="1286938"/>
    <lineage>
        <taxon>Bacteria</taxon>
        <taxon>Bacillati</taxon>
        <taxon>Actinomycetota</taxon>
        <taxon>Actinomycetes</taxon>
        <taxon>Streptosporangiales</taxon>
        <taxon>Streptosporangiaceae</taxon>
        <taxon>Nonomuraea</taxon>
    </lineage>
</organism>
<evidence type="ECO:0000313" key="2">
    <source>
        <dbReference type="EMBL" id="MFC5815130.1"/>
    </source>
</evidence>
<proteinExistence type="predicted"/>
<dbReference type="RefSeq" id="WP_219549052.1">
    <property type="nucleotide sequence ID" value="NZ_JAHKRN010000044.1"/>
</dbReference>
<dbReference type="InterPro" id="IPR007278">
    <property type="entry name" value="DUF397"/>
</dbReference>
<dbReference type="Pfam" id="PF04149">
    <property type="entry name" value="DUF397"/>
    <property type="match status" value="1"/>
</dbReference>
<reference evidence="3" key="1">
    <citation type="journal article" date="2019" name="Int. J. Syst. Evol. Microbiol.">
        <title>The Global Catalogue of Microorganisms (GCM) 10K type strain sequencing project: providing services to taxonomists for standard genome sequencing and annotation.</title>
        <authorList>
            <consortium name="The Broad Institute Genomics Platform"/>
            <consortium name="The Broad Institute Genome Sequencing Center for Infectious Disease"/>
            <person name="Wu L."/>
            <person name="Ma J."/>
        </authorList>
    </citation>
    <scope>NUCLEOTIDE SEQUENCE [LARGE SCALE GENOMIC DNA]</scope>
    <source>
        <strain evidence="3">CGMCC 4.7106</strain>
    </source>
</reference>
<keyword evidence="3" id="KW-1185">Reference proteome</keyword>